<evidence type="ECO:0000313" key="1">
    <source>
        <dbReference type="EMBL" id="ATZ17839.1"/>
    </source>
</evidence>
<evidence type="ECO:0000313" key="3">
    <source>
        <dbReference type="Proteomes" id="UP000231896"/>
    </source>
</evidence>
<dbReference type="KEGG" id="eml:EMELA_v1c03550"/>
<sequence>MSKKYLYPLSTKDYHSLETLIRKYTFETIYRICDQLNKEIISSSIYYKKYNIEKPIKNLTVLEHDHYWILKQIISANGNDETKFVLRYIKNKNVKTKERKSNEINKRQFDS</sequence>
<gene>
    <name evidence="1" type="ORF">EMELA_v1c02660</name>
    <name evidence="2" type="ORF">EMELA_v1c03550</name>
</gene>
<dbReference type="AlphaFoldDB" id="A0A2K8NVJ4"/>
<dbReference type="EMBL" id="CP024964">
    <property type="protein sequence ID" value="ATZ17839.1"/>
    <property type="molecule type" value="Genomic_DNA"/>
</dbReference>
<dbReference type="Proteomes" id="UP000231896">
    <property type="component" value="Chromosome"/>
</dbReference>
<dbReference type="EMBL" id="CP024964">
    <property type="protein sequence ID" value="ATZ17917.1"/>
    <property type="molecule type" value="Genomic_DNA"/>
</dbReference>
<dbReference type="KEGG" id="eml:EMELA_v1c02660"/>
<dbReference type="RefSeq" id="WP_100608952.1">
    <property type="nucleotide sequence ID" value="NZ_CP024964.1"/>
</dbReference>
<organism evidence="1 3">
    <name type="scientific">Mesoplasma melaleucae</name>
    <dbReference type="NCBI Taxonomy" id="81459"/>
    <lineage>
        <taxon>Bacteria</taxon>
        <taxon>Bacillati</taxon>
        <taxon>Mycoplasmatota</taxon>
        <taxon>Mollicutes</taxon>
        <taxon>Entomoplasmatales</taxon>
        <taxon>Entomoplasmataceae</taxon>
        <taxon>Mesoplasma</taxon>
    </lineage>
</organism>
<reference evidence="1 3" key="1">
    <citation type="submission" date="2017-11" db="EMBL/GenBank/DDBJ databases">
        <title>Genome sequence of Entomoplasma melaleucae M1 (ATCC 49191).</title>
        <authorList>
            <person name="Lo W.-S."/>
            <person name="Gasparich G.E."/>
            <person name="Kuo C.-H."/>
        </authorList>
    </citation>
    <scope>NUCLEOTIDE SEQUENCE [LARGE SCALE GENOMIC DNA]</scope>
    <source>
        <strain evidence="1 3">M1</strain>
    </source>
</reference>
<protein>
    <submittedName>
        <fullName evidence="1">Uncharacterized protein</fullName>
    </submittedName>
</protein>
<accession>A0A2K8NVJ4</accession>
<name>A0A2K8NVJ4_9MOLU</name>
<evidence type="ECO:0000313" key="2">
    <source>
        <dbReference type="EMBL" id="ATZ17917.1"/>
    </source>
</evidence>
<proteinExistence type="predicted"/>
<keyword evidence="3" id="KW-1185">Reference proteome</keyword>